<comment type="caution">
    <text evidence="2">The sequence shown here is derived from an EMBL/GenBank/DDBJ whole genome shotgun (WGS) entry which is preliminary data.</text>
</comment>
<gene>
    <name evidence="2" type="ORF">RHS01_11429</name>
</gene>
<dbReference type="Proteomes" id="UP000614334">
    <property type="component" value="Unassembled WGS sequence"/>
</dbReference>
<evidence type="ECO:0000256" key="1">
    <source>
        <dbReference type="SAM" id="MobiDB-lite"/>
    </source>
</evidence>
<reference evidence="2" key="1">
    <citation type="submission" date="2020-09" db="EMBL/GenBank/DDBJ databases">
        <title>Comparative genome analyses of four rice-infecting Rhizoctonia solani isolates reveal extensive enrichment of homogalacturonan modification genes.</title>
        <authorList>
            <person name="Lee D.-Y."/>
            <person name="Jeon J."/>
            <person name="Kim K.-T."/>
            <person name="Cheong K."/>
            <person name="Song H."/>
            <person name="Choi G."/>
            <person name="Ko J."/>
            <person name="Opiyo S.O."/>
            <person name="Zuo S."/>
            <person name="Madhav S."/>
            <person name="Lee Y.-H."/>
            <person name="Wang G.-L."/>
        </authorList>
    </citation>
    <scope>NUCLEOTIDE SEQUENCE</scope>
    <source>
        <strain evidence="2">AG1-IA B2</strain>
    </source>
</reference>
<dbReference type="EMBL" id="JACYCF010000076">
    <property type="protein sequence ID" value="KAF8747138.1"/>
    <property type="molecule type" value="Genomic_DNA"/>
</dbReference>
<evidence type="ECO:0000313" key="3">
    <source>
        <dbReference type="Proteomes" id="UP000614334"/>
    </source>
</evidence>
<organism evidence="2 3">
    <name type="scientific">Rhizoctonia solani</name>
    <dbReference type="NCBI Taxonomy" id="456999"/>
    <lineage>
        <taxon>Eukaryota</taxon>
        <taxon>Fungi</taxon>
        <taxon>Dikarya</taxon>
        <taxon>Basidiomycota</taxon>
        <taxon>Agaricomycotina</taxon>
        <taxon>Agaricomycetes</taxon>
        <taxon>Cantharellales</taxon>
        <taxon>Ceratobasidiaceae</taxon>
        <taxon>Rhizoctonia</taxon>
    </lineage>
</organism>
<evidence type="ECO:0000313" key="2">
    <source>
        <dbReference type="EMBL" id="KAF8747138.1"/>
    </source>
</evidence>
<sequence>MLINMVFTDTRSDIPITSPVIATPSRTSGDVAIEISSAPPTAALEFDKQEPSNTVKMDPNDPSRMKLAKCLLAFAREASSQYWGQYDLIPWRPAEDTLQSAVDVIIRSDLHIHAYHTIYSQTGDLTSGSIELDIPSVLGPLRVSQGDLPEYVDEMGYTESWMEKIQLACEQSPQSVLDSQILYWMIYFYQFYSKRDHGPSTADVSDSEPPKTRFSILEDLQQACKDKVAQSLPNNNQDRQPHETPPAEGANDRSDQTDAGGWLKMASRKTATAHMPRCS</sequence>
<accession>A0A8H7I058</accession>
<dbReference type="AlphaFoldDB" id="A0A8H7I058"/>
<proteinExistence type="predicted"/>
<name>A0A8H7I058_9AGAM</name>
<protein>
    <submittedName>
        <fullName evidence="2">Uncharacterized protein</fullName>
    </submittedName>
</protein>
<feature type="region of interest" description="Disordered" evidence="1">
    <location>
        <begin position="229"/>
        <end position="279"/>
    </location>
</feature>